<dbReference type="EMBL" id="JH159152">
    <property type="protein sequence ID" value="EGZ23667.1"/>
    <property type="molecule type" value="Genomic_DNA"/>
</dbReference>
<name>G4YUZ7_PHYSP</name>
<dbReference type="AlphaFoldDB" id="G4YUZ7"/>
<feature type="active site" description="Proton acceptor" evidence="6">
    <location>
        <position position="517"/>
    </location>
</feature>
<dbReference type="RefSeq" id="XP_009518955.1">
    <property type="nucleotide sequence ID" value="XM_009520660.1"/>
</dbReference>
<feature type="compositionally biased region" description="Low complexity" evidence="9">
    <location>
        <begin position="226"/>
        <end position="240"/>
    </location>
</feature>
<proteinExistence type="predicted"/>
<reference evidence="11 12" key="1">
    <citation type="journal article" date="2006" name="Science">
        <title>Phytophthora genome sequences uncover evolutionary origins and mechanisms of pathogenesis.</title>
        <authorList>
            <person name="Tyler B.M."/>
            <person name="Tripathy S."/>
            <person name="Zhang X."/>
            <person name="Dehal P."/>
            <person name="Jiang R.H."/>
            <person name="Aerts A."/>
            <person name="Arredondo F.D."/>
            <person name="Baxter L."/>
            <person name="Bensasson D."/>
            <person name="Beynon J.L."/>
            <person name="Chapman J."/>
            <person name="Damasceno C.M."/>
            <person name="Dorrance A.E."/>
            <person name="Dou D."/>
            <person name="Dickerman A.W."/>
            <person name="Dubchak I.L."/>
            <person name="Garbelotto M."/>
            <person name="Gijzen M."/>
            <person name="Gordon S.G."/>
            <person name="Govers F."/>
            <person name="Grunwald N.J."/>
            <person name="Huang W."/>
            <person name="Ivors K.L."/>
            <person name="Jones R.W."/>
            <person name="Kamoun S."/>
            <person name="Krampis K."/>
            <person name="Lamour K.H."/>
            <person name="Lee M.K."/>
            <person name="McDonald W.H."/>
            <person name="Medina M."/>
            <person name="Meijer H.J."/>
            <person name="Nordberg E.K."/>
            <person name="Maclean D.J."/>
            <person name="Ospina-Giraldo M.D."/>
            <person name="Morris P.F."/>
            <person name="Phuntumart V."/>
            <person name="Putnam N.H."/>
            <person name="Rash S."/>
            <person name="Rose J.K."/>
            <person name="Sakihama Y."/>
            <person name="Salamov A.A."/>
            <person name="Savidor A."/>
            <person name="Scheuring C.F."/>
            <person name="Smith B.M."/>
            <person name="Sobral B.W."/>
            <person name="Terry A."/>
            <person name="Torto-Alalibo T.A."/>
            <person name="Win J."/>
            <person name="Xu Z."/>
            <person name="Zhang H."/>
            <person name="Grigoriev I.V."/>
            <person name="Rokhsar D.S."/>
            <person name="Boore J.L."/>
        </authorList>
    </citation>
    <scope>NUCLEOTIDE SEQUENCE [LARGE SCALE GENOMIC DNA]</scope>
    <source>
        <strain evidence="11 12">P6497</strain>
    </source>
</reference>
<feature type="region of interest" description="Disordered" evidence="9">
    <location>
        <begin position="200"/>
        <end position="244"/>
    </location>
</feature>
<dbReference type="STRING" id="1094619.G4YUZ7"/>
<evidence type="ECO:0000256" key="7">
    <source>
        <dbReference type="PIRSR" id="PIRSR630616-2"/>
    </source>
</evidence>
<evidence type="ECO:0000256" key="5">
    <source>
        <dbReference type="ARBA" id="ARBA00022840"/>
    </source>
</evidence>
<dbReference type="KEGG" id="psoj:PHYSODRAFT_359074"/>
<evidence type="ECO:0000256" key="3">
    <source>
        <dbReference type="ARBA" id="ARBA00022741"/>
    </source>
</evidence>
<dbReference type="FunFam" id="3.30.200.20:FF:000042">
    <property type="entry name" value="Aurora kinase A"/>
    <property type="match status" value="1"/>
</dbReference>
<evidence type="ECO:0000256" key="8">
    <source>
        <dbReference type="PROSITE-ProRule" id="PRU10141"/>
    </source>
</evidence>
<dbReference type="OMA" id="HACIEED"/>
<evidence type="ECO:0000313" key="11">
    <source>
        <dbReference type="EMBL" id="EGZ23667.1"/>
    </source>
</evidence>
<dbReference type="SMR" id="G4YUZ7"/>
<dbReference type="InParanoid" id="G4YUZ7"/>
<dbReference type="PROSITE" id="PS50011">
    <property type="entry name" value="PROTEIN_KINASE_DOM"/>
    <property type="match status" value="1"/>
</dbReference>
<dbReference type="InterPro" id="IPR017441">
    <property type="entry name" value="Protein_kinase_ATP_BS"/>
</dbReference>
<dbReference type="InterPro" id="IPR011009">
    <property type="entry name" value="Kinase-like_dom_sf"/>
</dbReference>
<keyword evidence="1" id="KW-0723">Serine/threonine-protein kinase</keyword>
<gene>
    <name evidence="11" type="ORF">PHYSODRAFT_359074</name>
</gene>
<keyword evidence="3 7" id="KW-0547">Nucleotide-binding</keyword>
<evidence type="ECO:0000256" key="6">
    <source>
        <dbReference type="PIRSR" id="PIRSR630616-1"/>
    </source>
</evidence>
<evidence type="ECO:0000256" key="1">
    <source>
        <dbReference type="ARBA" id="ARBA00022527"/>
    </source>
</evidence>
<dbReference type="PANTHER" id="PTHR24350">
    <property type="entry name" value="SERINE/THREONINE-PROTEIN KINASE IAL-RELATED"/>
    <property type="match status" value="1"/>
</dbReference>
<evidence type="ECO:0000256" key="9">
    <source>
        <dbReference type="SAM" id="MobiDB-lite"/>
    </source>
</evidence>
<dbReference type="GO" id="GO:0004674">
    <property type="term" value="F:protein serine/threonine kinase activity"/>
    <property type="evidence" value="ECO:0007669"/>
    <property type="project" value="UniProtKB-KW"/>
</dbReference>
<keyword evidence="12" id="KW-1185">Reference proteome</keyword>
<dbReference type="GO" id="GO:0005524">
    <property type="term" value="F:ATP binding"/>
    <property type="evidence" value="ECO:0007669"/>
    <property type="project" value="UniProtKB-UniRule"/>
</dbReference>
<dbReference type="SUPFAM" id="SSF56112">
    <property type="entry name" value="Protein kinase-like (PK-like)"/>
    <property type="match status" value="1"/>
</dbReference>
<accession>G4YUZ7</accession>
<feature type="binding site" evidence="7">
    <location>
        <position position="533"/>
    </location>
    <ligand>
        <name>ATP</name>
        <dbReference type="ChEBI" id="CHEBI:30616"/>
    </ligand>
</feature>
<feature type="compositionally biased region" description="Basic and acidic residues" evidence="9">
    <location>
        <begin position="162"/>
        <end position="174"/>
    </location>
</feature>
<dbReference type="InterPro" id="IPR000719">
    <property type="entry name" value="Prot_kinase_dom"/>
</dbReference>
<evidence type="ECO:0000313" key="12">
    <source>
        <dbReference type="Proteomes" id="UP000002640"/>
    </source>
</evidence>
<dbReference type="Pfam" id="PF00069">
    <property type="entry name" value="Pkinase"/>
    <property type="match status" value="1"/>
</dbReference>
<dbReference type="Gene3D" id="1.10.510.10">
    <property type="entry name" value="Transferase(Phosphotransferase) domain 1"/>
    <property type="match status" value="2"/>
</dbReference>
<evidence type="ECO:0000259" key="10">
    <source>
        <dbReference type="PROSITE" id="PS50011"/>
    </source>
</evidence>
<keyword evidence="5 7" id="KW-0067">ATP-binding</keyword>
<dbReference type="PROSITE" id="PS00107">
    <property type="entry name" value="PROTEIN_KINASE_ATP"/>
    <property type="match status" value="1"/>
</dbReference>
<keyword evidence="2" id="KW-0808">Transferase</keyword>
<keyword evidence="4 11" id="KW-0418">Kinase</keyword>
<feature type="binding site" evidence="7 8">
    <location>
        <position position="423"/>
    </location>
    <ligand>
        <name>ATP</name>
        <dbReference type="ChEBI" id="CHEBI:30616"/>
    </ligand>
</feature>
<organism evidence="11 12">
    <name type="scientific">Phytophthora sojae (strain P6497)</name>
    <name type="common">Soybean stem and root rot agent</name>
    <name type="synonym">Phytophthora megasperma f. sp. glycines</name>
    <dbReference type="NCBI Taxonomy" id="1094619"/>
    <lineage>
        <taxon>Eukaryota</taxon>
        <taxon>Sar</taxon>
        <taxon>Stramenopiles</taxon>
        <taxon>Oomycota</taxon>
        <taxon>Peronosporomycetes</taxon>
        <taxon>Peronosporales</taxon>
        <taxon>Peronosporaceae</taxon>
        <taxon>Phytophthora</taxon>
    </lineage>
</organism>
<feature type="domain" description="Protein kinase" evidence="10">
    <location>
        <begin position="394"/>
        <end position="643"/>
    </location>
</feature>
<sequence length="650" mass="72772">MTGDGGVVTPHNVFAKLPSYNPFVGTFHHAPSAGNRGAVYFSSDIVDMAELEERKKFRHHPLTGIFHSLPGYYDPLHKLAACRRVMTADGIYSDTESLRSFVAMDITDNEDFASLQQPMQMNRMYSDSRCIPNADLMPRPRRFSDGDADPFFNGNKTGSPNNKKDGSVDYHDESTDSDVDEDLAALEQAPRSAPLNVLSVTDKYDVPPPVGALPPRRTPYKKARKSSGTSSTSTESEGSSPLRSFVAPSYERAELGKSAGCSELTDGFISTGKGIFRKVGFRSSLHERPSDKDKVKLTSMKLRLQRSMSEGDSDDDINNEYTQAAPRIPANPFVARRLNDGEELRIMAIHRTGRRDSAHHVIKNDRGDSDSEDEYNHPKPYFIHEKAVTEQYELVGEDQLGDGSYAVVKPAIRRVNGKEVAIKQIHKRFLRDEAAKNAVSREIEIHLRLRHKHIVRLYEVYETPDFLYLVMAKATKGNLKSLMQRKRMLPEALAGKLSQQIVRASSLDPHADVKVCDYNVELCDFGLSVKVPDVRFFKLTGDVHKVPFTGVTGTSGYIAPELLQQQSYGKPVDMWSVGIIIFEMLTGYQPFYPPHACIEEDADFSDRVWTTISADAKDLVQRLLERDPTKRLTAAEALAHSWFESAMFAI</sequence>
<feature type="region of interest" description="Disordered" evidence="9">
    <location>
        <begin position="135"/>
        <end position="179"/>
    </location>
</feature>
<dbReference type="GeneID" id="20650035"/>
<evidence type="ECO:0000256" key="4">
    <source>
        <dbReference type="ARBA" id="ARBA00022777"/>
    </source>
</evidence>
<dbReference type="InterPro" id="IPR030616">
    <property type="entry name" value="Aur-like"/>
</dbReference>
<evidence type="ECO:0000256" key="2">
    <source>
        <dbReference type="ARBA" id="ARBA00022679"/>
    </source>
</evidence>
<protein>
    <submittedName>
        <fullName evidence="11">Protein kinase</fullName>
    </submittedName>
</protein>
<dbReference type="Proteomes" id="UP000002640">
    <property type="component" value="Unassembled WGS sequence"/>
</dbReference>